<feature type="chain" id="PRO_5031102300" evidence="2">
    <location>
        <begin position="20"/>
        <end position="217"/>
    </location>
</feature>
<proteinExistence type="predicted"/>
<feature type="transmembrane region" description="Helical" evidence="1">
    <location>
        <begin position="69"/>
        <end position="89"/>
    </location>
</feature>
<dbReference type="InterPro" id="IPR036259">
    <property type="entry name" value="MFS_trans_sf"/>
</dbReference>
<dbReference type="EMBL" id="HBEL01042872">
    <property type="protein sequence ID" value="CAD8423824.1"/>
    <property type="molecule type" value="Transcribed_RNA"/>
</dbReference>
<feature type="signal peptide" evidence="2">
    <location>
        <begin position="1"/>
        <end position="19"/>
    </location>
</feature>
<evidence type="ECO:0000313" key="3">
    <source>
        <dbReference type="EMBL" id="CAD8423824.1"/>
    </source>
</evidence>
<dbReference type="AlphaFoldDB" id="A0A7S0GL13"/>
<feature type="transmembrane region" description="Helical" evidence="1">
    <location>
        <begin position="29"/>
        <end position="48"/>
    </location>
</feature>
<keyword evidence="1" id="KW-0472">Membrane</keyword>
<organism evidence="3">
    <name type="scientific">Proboscia inermis</name>
    <dbReference type="NCBI Taxonomy" id="420281"/>
    <lineage>
        <taxon>Eukaryota</taxon>
        <taxon>Sar</taxon>
        <taxon>Stramenopiles</taxon>
        <taxon>Ochrophyta</taxon>
        <taxon>Bacillariophyta</taxon>
        <taxon>Coscinodiscophyceae</taxon>
        <taxon>Rhizosoleniophycidae</taxon>
        <taxon>Rhizosoleniales</taxon>
        <taxon>Rhizosoleniaceae</taxon>
        <taxon>Proboscia</taxon>
    </lineage>
</organism>
<feature type="transmembrane region" description="Helical" evidence="1">
    <location>
        <begin position="145"/>
        <end position="163"/>
    </location>
</feature>
<feature type="transmembrane region" description="Helical" evidence="1">
    <location>
        <begin position="183"/>
        <end position="209"/>
    </location>
</feature>
<accession>A0A7S0GL13</accession>
<keyword evidence="1" id="KW-1133">Transmembrane helix</keyword>
<evidence type="ECO:0000256" key="1">
    <source>
        <dbReference type="SAM" id="Phobius"/>
    </source>
</evidence>
<sequence>MIFGSFLLFVPAYVTSVYGYTPTRASTVGSVFSLGCLGSVMAGSKWYAQLFQTQQGITSNNLNCNNQKRITVTLGLGGLSILCALSQLLHCSSTKVASSWIANNIPIEICMLFWGASFSIPFYIPSSIYALEQGGRGTGSSNGGVATIADAFDLVGFGLLAWFNGIVVKRIGSMQEISRSGLAWVGTMKILTGCATVSLVSLLGVCLLMKEKTSTHK</sequence>
<evidence type="ECO:0000256" key="2">
    <source>
        <dbReference type="SAM" id="SignalP"/>
    </source>
</evidence>
<dbReference type="SUPFAM" id="SSF103473">
    <property type="entry name" value="MFS general substrate transporter"/>
    <property type="match status" value="1"/>
</dbReference>
<feature type="transmembrane region" description="Helical" evidence="1">
    <location>
        <begin position="101"/>
        <end position="124"/>
    </location>
</feature>
<protein>
    <submittedName>
        <fullName evidence="3">Uncharacterized protein</fullName>
    </submittedName>
</protein>
<reference evidence="3" key="1">
    <citation type="submission" date="2021-01" db="EMBL/GenBank/DDBJ databases">
        <authorList>
            <person name="Corre E."/>
            <person name="Pelletier E."/>
            <person name="Niang G."/>
            <person name="Scheremetjew M."/>
            <person name="Finn R."/>
            <person name="Kale V."/>
            <person name="Holt S."/>
            <person name="Cochrane G."/>
            <person name="Meng A."/>
            <person name="Brown T."/>
            <person name="Cohen L."/>
        </authorList>
    </citation>
    <scope>NUCLEOTIDE SEQUENCE</scope>
    <source>
        <strain evidence="3">CCAP1064/1</strain>
    </source>
</reference>
<name>A0A7S0GL13_9STRA</name>
<keyword evidence="1" id="KW-0812">Transmembrane</keyword>
<keyword evidence="2" id="KW-0732">Signal</keyword>
<gene>
    <name evidence="3" type="ORF">PINE0816_LOCUS19982</name>
</gene>